<dbReference type="InterPro" id="IPR029044">
    <property type="entry name" value="Nucleotide-diphossugar_trans"/>
</dbReference>
<dbReference type="SUPFAM" id="SSF53448">
    <property type="entry name" value="Nucleotide-diphospho-sugar transferases"/>
    <property type="match status" value="1"/>
</dbReference>
<evidence type="ECO:0000313" key="5">
    <source>
        <dbReference type="EMBL" id="VYT24348.1"/>
    </source>
</evidence>
<feature type="domain" description="Nucleotidyl transferase" evidence="3">
    <location>
        <begin position="18"/>
        <end position="152"/>
    </location>
</feature>
<dbReference type="PANTHER" id="PTHR43523:SF6">
    <property type="entry name" value="GLYCOGEN BIOSYNTHESIS PROTEIN GLGD"/>
    <property type="match status" value="1"/>
</dbReference>
<dbReference type="NCBIfam" id="TIGR02092">
    <property type="entry name" value="glgD"/>
    <property type="match status" value="1"/>
</dbReference>
<dbReference type="Gene3D" id="2.160.10.10">
    <property type="entry name" value="Hexapeptide repeat proteins"/>
    <property type="match status" value="1"/>
</dbReference>
<dbReference type="InterPro" id="IPR011832">
    <property type="entry name" value="GlgDAde_trans"/>
</dbReference>
<dbReference type="GO" id="GO:0008878">
    <property type="term" value="F:glucose-1-phosphate adenylyltransferase activity"/>
    <property type="evidence" value="ECO:0007669"/>
    <property type="project" value="InterPro"/>
</dbReference>
<dbReference type="AlphaFoldDB" id="A0A6N2V2H7"/>
<gene>
    <name evidence="5" type="primary">glgD</name>
    <name evidence="5" type="ORF">AULFYP135_02234</name>
</gene>
<evidence type="ECO:0000256" key="1">
    <source>
        <dbReference type="ARBA" id="ARBA00010443"/>
    </source>
</evidence>
<dbReference type="Pfam" id="PF00483">
    <property type="entry name" value="NTP_transferase"/>
    <property type="match status" value="1"/>
</dbReference>
<dbReference type="InterPro" id="IPR005835">
    <property type="entry name" value="NTP_transferase_dom"/>
</dbReference>
<evidence type="ECO:0000259" key="4">
    <source>
        <dbReference type="Pfam" id="PF24894"/>
    </source>
</evidence>
<dbReference type="EMBL" id="CACRSL010000005">
    <property type="protein sequence ID" value="VYT24348.1"/>
    <property type="molecule type" value="Genomic_DNA"/>
</dbReference>
<comment type="similarity">
    <text evidence="1">Belongs to the bacterial/plant glucose-1-phosphate adenylyltransferase family.</text>
</comment>
<name>A0A6N2V2H7_9FIRM</name>
<feature type="domain" description="Glucose-1-phosphate adenylyltransferase/Bifunctional protein GlmU-like C-terminal hexapeptide" evidence="4">
    <location>
        <begin position="288"/>
        <end position="354"/>
    </location>
</feature>
<dbReference type="PANTHER" id="PTHR43523">
    <property type="entry name" value="GLUCOSE-1-PHOSPHATE ADENYLYLTRANSFERASE-RELATED"/>
    <property type="match status" value="1"/>
</dbReference>
<dbReference type="GO" id="GO:0005978">
    <property type="term" value="P:glycogen biosynthetic process"/>
    <property type="evidence" value="ECO:0007669"/>
    <property type="project" value="UniProtKB-KW"/>
</dbReference>
<keyword evidence="2" id="KW-0320">Glycogen biosynthesis</keyword>
<dbReference type="SUPFAM" id="SSF51161">
    <property type="entry name" value="Trimeric LpxA-like enzymes"/>
    <property type="match status" value="1"/>
</dbReference>
<accession>A0A6N2V2H7</accession>
<dbReference type="InterPro" id="IPR056818">
    <property type="entry name" value="GlmU/GlgC-like_hexapep"/>
</dbReference>
<protein>
    <submittedName>
        <fullName evidence="5">Glycogen biosynthesis protein GlgD</fullName>
    </submittedName>
</protein>
<dbReference type="CDD" id="cd04651">
    <property type="entry name" value="LbH_G1P_AT_C"/>
    <property type="match status" value="1"/>
</dbReference>
<dbReference type="CDD" id="cd02508">
    <property type="entry name" value="ADP_Glucose_PP"/>
    <property type="match status" value="1"/>
</dbReference>
<organism evidence="5">
    <name type="scientific">uncultured Anaerotruncus sp</name>
    <dbReference type="NCBI Taxonomy" id="905011"/>
    <lineage>
        <taxon>Bacteria</taxon>
        <taxon>Bacillati</taxon>
        <taxon>Bacillota</taxon>
        <taxon>Clostridia</taxon>
        <taxon>Eubacteriales</taxon>
        <taxon>Oscillospiraceae</taxon>
        <taxon>Anaerotruncus</taxon>
        <taxon>environmental samples</taxon>
    </lineage>
</organism>
<dbReference type="InterPro" id="IPR011831">
    <property type="entry name" value="ADP-Glc_PPase"/>
</dbReference>
<reference evidence="5" key="1">
    <citation type="submission" date="2019-11" db="EMBL/GenBank/DDBJ databases">
        <authorList>
            <person name="Feng L."/>
        </authorList>
    </citation>
    <scope>NUCLEOTIDE SEQUENCE</scope>
    <source>
        <strain evidence="5">AundefinedLFYP135</strain>
    </source>
</reference>
<dbReference type="Gene3D" id="3.90.550.10">
    <property type="entry name" value="Spore Coat Polysaccharide Biosynthesis Protein SpsA, Chain A"/>
    <property type="match status" value="1"/>
</dbReference>
<sequence>MRENATLGIIFSNVHDEQLGVLTEKRTTGSVPFGGRYRLIDFTLSNMVNSGVEDVGIIAKSNYQSLMDHVGNGKDWDLARKRGGLRILPPFGHANSGIYRGRLEALFGAMSFIRHSLSEYVIIADGSLIANMDYEKILAYHEETGADITVVYQKETLNGEIVPDTALLDLDESGRVTGVRLGNQFHGEQNSYLDVCVMKKNLLERLVSDLSSRNLYSFSRDLLQGSVGTLHIQGYEFTGFARKVCSLKSFYASNMELLSQDVRKALFLKERPIYTKVRDEPPARYGLSASASNSFVADGAVIEGRVENSIIFRGVKIGKDAVVKNSIIMQGSTIGEGANLDYVITDKNVLIKDSRILMGFATYPVFIAKGSIV</sequence>
<proteinExistence type="inferred from homology"/>
<dbReference type="InterPro" id="IPR011004">
    <property type="entry name" value="Trimer_LpxA-like_sf"/>
</dbReference>
<dbReference type="Pfam" id="PF24894">
    <property type="entry name" value="Hexapep_GlmU"/>
    <property type="match status" value="1"/>
</dbReference>
<evidence type="ECO:0000259" key="3">
    <source>
        <dbReference type="Pfam" id="PF00483"/>
    </source>
</evidence>
<evidence type="ECO:0000256" key="2">
    <source>
        <dbReference type="ARBA" id="ARBA00023056"/>
    </source>
</evidence>